<evidence type="ECO:0000313" key="3">
    <source>
        <dbReference type="Proteomes" id="UP000636264"/>
    </source>
</evidence>
<protein>
    <recommendedName>
        <fullName evidence="4">DUF2243 domain-containing protein</fullName>
    </recommendedName>
</protein>
<comment type="caution">
    <text evidence="2">The sequence shown here is derived from an EMBL/GenBank/DDBJ whole genome shotgun (WGS) entry which is preliminary data.</text>
</comment>
<evidence type="ECO:0000313" key="2">
    <source>
        <dbReference type="EMBL" id="GGA74829.1"/>
    </source>
</evidence>
<feature type="transmembrane region" description="Helical" evidence="1">
    <location>
        <begin position="95"/>
        <end position="118"/>
    </location>
</feature>
<keyword evidence="1" id="KW-0812">Transmembrane</keyword>
<gene>
    <name evidence="2" type="ORF">GCM10011385_31070</name>
</gene>
<keyword evidence="3" id="KW-1185">Reference proteome</keyword>
<dbReference type="AlphaFoldDB" id="A0A916RZ96"/>
<feature type="transmembrane region" description="Helical" evidence="1">
    <location>
        <begin position="20"/>
        <end position="40"/>
    </location>
</feature>
<dbReference type="Proteomes" id="UP000636264">
    <property type="component" value="Unassembled WGS sequence"/>
</dbReference>
<sequence length="259" mass="27651">MAVLGEGVASTRGGKTSIGWLLIGFALGGFFDGILLHQILQWHHLLSGLADSVASNLPFQVLADGLFHLLMYVIAVLGGMVLLGYRSLQENSGSVLRPVLLGFGAWHVLDAFISHWVLGIHRIKMESEMPIVWDLLWLVVFGIAPIVIGLMLPKGGRPSRGSGRVILTLTVLAALATSAGPLLQGSDQTIVVFRPGKDQPEMMQAVMAAGASVKQTDATGMIWVVDEVSWRGMVTLHRNGALLVSSTPVLAGCLGWTRA</sequence>
<feature type="transmembrane region" description="Helical" evidence="1">
    <location>
        <begin position="130"/>
        <end position="153"/>
    </location>
</feature>
<reference evidence="2" key="2">
    <citation type="submission" date="2020-09" db="EMBL/GenBank/DDBJ databases">
        <authorList>
            <person name="Sun Q."/>
            <person name="Zhou Y."/>
        </authorList>
    </citation>
    <scope>NUCLEOTIDE SEQUENCE</scope>
    <source>
        <strain evidence="2">CGMCC 1.15320</strain>
    </source>
</reference>
<dbReference type="InterPro" id="IPR018719">
    <property type="entry name" value="DUF2243_membrane"/>
</dbReference>
<proteinExistence type="predicted"/>
<keyword evidence="1" id="KW-1133">Transmembrane helix</keyword>
<organism evidence="2 3">
    <name type="scientific">Nitratireductor aestuarii</name>
    <dbReference type="NCBI Taxonomy" id="1735103"/>
    <lineage>
        <taxon>Bacteria</taxon>
        <taxon>Pseudomonadati</taxon>
        <taxon>Pseudomonadota</taxon>
        <taxon>Alphaproteobacteria</taxon>
        <taxon>Hyphomicrobiales</taxon>
        <taxon>Phyllobacteriaceae</taxon>
        <taxon>Nitratireductor</taxon>
    </lineage>
</organism>
<feature type="transmembrane region" description="Helical" evidence="1">
    <location>
        <begin position="165"/>
        <end position="183"/>
    </location>
</feature>
<dbReference type="EMBL" id="BMIF01000010">
    <property type="protein sequence ID" value="GGA74829.1"/>
    <property type="molecule type" value="Genomic_DNA"/>
</dbReference>
<evidence type="ECO:0008006" key="4">
    <source>
        <dbReference type="Google" id="ProtNLM"/>
    </source>
</evidence>
<dbReference type="RefSeq" id="WP_188722015.1">
    <property type="nucleotide sequence ID" value="NZ_BMIF01000010.1"/>
</dbReference>
<reference evidence="2" key="1">
    <citation type="journal article" date="2014" name="Int. J. Syst. Evol. Microbiol.">
        <title>Complete genome sequence of Corynebacterium casei LMG S-19264T (=DSM 44701T), isolated from a smear-ripened cheese.</title>
        <authorList>
            <consortium name="US DOE Joint Genome Institute (JGI-PGF)"/>
            <person name="Walter F."/>
            <person name="Albersmeier A."/>
            <person name="Kalinowski J."/>
            <person name="Ruckert C."/>
        </authorList>
    </citation>
    <scope>NUCLEOTIDE SEQUENCE</scope>
    <source>
        <strain evidence="2">CGMCC 1.15320</strain>
    </source>
</reference>
<feature type="transmembrane region" description="Helical" evidence="1">
    <location>
        <begin position="60"/>
        <end position="83"/>
    </location>
</feature>
<accession>A0A916RZ96</accession>
<name>A0A916RZ96_9HYPH</name>
<dbReference type="Pfam" id="PF10002">
    <property type="entry name" value="DUF2243"/>
    <property type="match status" value="1"/>
</dbReference>
<keyword evidence="1" id="KW-0472">Membrane</keyword>
<evidence type="ECO:0000256" key="1">
    <source>
        <dbReference type="SAM" id="Phobius"/>
    </source>
</evidence>